<organism evidence="1">
    <name type="scientific">Anguilla anguilla</name>
    <name type="common">European freshwater eel</name>
    <name type="synonym">Muraena anguilla</name>
    <dbReference type="NCBI Taxonomy" id="7936"/>
    <lineage>
        <taxon>Eukaryota</taxon>
        <taxon>Metazoa</taxon>
        <taxon>Chordata</taxon>
        <taxon>Craniata</taxon>
        <taxon>Vertebrata</taxon>
        <taxon>Euteleostomi</taxon>
        <taxon>Actinopterygii</taxon>
        <taxon>Neopterygii</taxon>
        <taxon>Teleostei</taxon>
        <taxon>Anguilliformes</taxon>
        <taxon>Anguillidae</taxon>
        <taxon>Anguilla</taxon>
    </lineage>
</organism>
<name>A0A0E9PKM1_ANGAN</name>
<reference evidence="1" key="2">
    <citation type="journal article" date="2015" name="Fish Shellfish Immunol.">
        <title>Early steps in the European eel (Anguilla anguilla)-Vibrio vulnificus interaction in the gills: Role of the RtxA13 toxin.</title>
        <authorList>
            <person name="Callol A."/>
            <person name="Pajuelo D."/>
            <person name="Ebbesson L."/>
            <person name="Teles M."/>
            <person name="MacKenzie S."/>
            <person name="Amaro C."/>
        </authorList>
    </citation>
    <scope>NUCLEOTIDE SEQUENCE</scope>
</reference>
<dbReference type="AlphaFoldDB" id="A0A0E9PKM1"/>
<dbReference type="EMBL" id="GBXM01103937">
    <property type="protein sequence ID" value="JAH04640.1"/>
    <property type="molecule type" value="Transcribed_RNA"/>
</dbReference>
<protein>
    <submittedName>
        <fullName evidence="1">Uncharacterized protein</fullName>
    </submittedName>
</protein>
<evidence type="ECO:0000313" key="1">
    <source>
        <dbReference type="EMBL" id="JAH04640.1"/>
    </source>
</evidence>
<sequence>MARVLVGVKRVIDYAVKVSTEFTFHSVH</sequence>
<proteinExistence type="predicted"/>
<reference evidence="1" key="1">
    <citation type="submission" date="2014-11" db="EMBL/GenBank/DDBJ databases">
        <authorList>
            <person name="Amaro Gonzalez C."/>
        </authorList>
    </citation>
    <scope>NUCLEOTIDE SEQUENCE</scope>
</reference>
<accession>A0A0E9PKM1</accession>